<evidence type="ECO:0000256" key="2">
    <source>
        <dbReference type="SAM" id="MobiDB-lite"/>
    </source>
</evidence>
<feature type="compositionally biased region" description="Acidic residues" evidence="2">
    <location>
        <begin position="1108"/>
        <end position="1117"/>
    </location>
</feature>
<gene>
    <name evidence="3" type="ORF">CYLTODRAFT_487004</name>
</gene>
<evidence type="ECO:0000256" key="1">
    <source>
        <dbReference type="SAM" id="Coils"/>
    </source>
</evidence>
<feature type="compositionally biased region" description="Pro residues" evidence="2">
    <location>
        <begin position="213"/>
        <end position="224"/>
    </location>
</feature>
<protein>
    <submittedName>
        <fullName evidence="3">Uncharacterized protein</fullName>
    </submittedName>
</protein>
<keyword evidence="1" id="KW-0175">Coiled coil</keyword>
<feature type="coiled-coil region" evidence="1">
    <location>
        <begin position="1325"/>
        <end position="1359"/>
    </location>
</feature>
<evidence type="ECO:0000313" key="3">
    <source>
        <dbReference type="EMBL" id="KIY71721.1"/>
    </source>
</evidence>
<feature type="region of interest" description="Disordered" evidence="2">
    <location>
        <begin position="1"/>
        <end position="32"/>
    </location>
</feature>
<feature type="region of interest" description="Disordered" evidence="2">
    <location>
        <begin position="857"/>
        <end position="956"/>
    </location>
</feature>
<proteinExistence type="predicted"/>
<feature type="region of interest" description="Disordered" evidence="2">
    <location>
        <begin position="1108"/>
        <end position="1158"/>
    </location>
</feature>
<feature type="region of interest" description="Disordered" evidence="2">
    <location>
        <begin position="213"/>
        <end position="261"/>
    </location>
</feature>
<organism evidence="3 4">
    <name type="scientific">Cylindrobasidium torrendii FP15055 ss-10</name>
    <dbReference type="NCBI Taxonomy" id="1314674"/>
    <lineage>
        <taxon>Eukaryota</taxon>
        <taxon>Fungi</taxon>
        <taxon>Dikarya</taxon>
        <taxon>Basidiomycota</taxon>
        <taxon>Agaricomycotina</taxon>
        <taxon>Agaricomycetes</taxon>
        <taxon>Agaricomycetidae</taxon>
        <taxon>Agaricales</taxon>
        <taxon>Marasmiineae</taxon>
        <taxon>Physalacriaceae</taxon>
        <taxon>Cylindrobasidium</taxon>
    </lineage>
</organism>
<reference evidence="3 4" key="1">
    <citation type="journal article" date="2015" name="Fungal Genet. Biol.">
        <title>Evolution of novel wood decay mechanisms in Agaricales revealed by the genome sequences of Fistulina hepatica and Cylindrobasidium torrendii.</title>
        <authorList>
            <person name="Floudas D."/>
            <person name="Held B.W."/>
            <person name="Riley R."/>
            <person name="Nagy L.G."/>
            <person name="Koehler G."/>
            <person name="Ransdell A.S."/>
            <person name="Younus H."/>
            <person name="Chow J."/>
            <person name="Chiniquy J."/>
            <person name="Lipzen A."/>
            <person name="Tritt A."/>
            <person name="Sun H."/>
            <person name="Haridas S."/>
            <person name="LaButti K."/>
            <person name="Ohm R.A."/>
            <person name="Kues U."/>
            <person name="Blanchette R.A."/>
            <person name="Grigoriev I.V."/>
            <person name="Minto R.E."/>
            <person name="Hibbett D.S."/>
        </authorList>
    </citation>
    <scope>NUCLEOTIDE SEQUENCE [LARGE SCALE GENOMIC DNA]</scope>
    <source>
        <strain evidence="3 4">FP15055 ss-10</strain>
    </source>
</reference>
<name>A0A0D7BQ56_9AGAR</name>
<keyword evidence="4" id="KW-1185">Reference proteome</keyword>
<dbReference type="EMBL" id="KN880451">
    <property type="protein sequence ID" value="KIY71721.1"/>
    <property type="molecule type" value="Genomic_DNA"/>
</dbReference>
<accession>A0A0D7BQ56</accession>
<feature type="coiled-coil region" evidence="1">
    <location>
        <begin position="1191"/>
        <end position="1278"/>
    </location>
</feature>
<feature type="compositionally biased region" description="Low complexity" evidence="2">
    <location>
        <begin position="229"/>
        <end position="240"/>
    </location>
</feature>
<feature type="region of interest" description="Disordered" evidence="2">
    <location>
        <begin position="428"/>
        <end position="467"/>
    </location>
</feature>
<sequence>MRGDDMTDTMADRFFAEQEAANSGTQNSREREAQRLLSKFEDACRDANLNEKGQERRVERLYKEAKRMPPSLHGEARAEAGDEVWGMIVARNVRLENRTRPIPVDDLPEDKVENWEKHRVRVEMHKWDLVAPKELTEPCDQCRDNRRCCQLTAKNELDMGCRSCLIHNVECNRPWRQLRQTSAAPLREGSALPLYARLPSVTSDMSEQFPPPLPHFPKATPTPGPSRITPQTPTTRKNTTLITQGAQRKRKNHVMAPPEAPLPIKKRKRDHAERADIDISSDPRSIASQLGSFSKHSTDVPWLTALRDAILKLSPEEQEEIRSDKANRDIWSTLVALDVWKLLNCEPFSTEKYVLVDGVINRAKMWTWDLKGAPLPEESMCSHCAPGQCQRPGRHSAAARCRRCLLKNINGCGIPKVSETPLSLDTVAGSSKHRLVPDEDEDQYVDGASPTKPSKRPASPTKRSRKSVVFLPSAEGEYTNANEFDVPIPTPKKGRGSPVKARFNPEIADMEALITSTDKSQYRSLAFLRSLLPRLLALSYHDQRVLQLAHPDLWSPLIFVVLSDEQCLDDTATQEGLDGNGRWSLNPQGKLLDATLFRWDLQATKVPTGKECRTCKKRGKECEFAAKSGMGFRGAASKRCRSCVLNSTKCSGLSVDALGPDVLALPTQQDSGQVYARPPPTPLLTLRHSYAADDNEGSSHEGASTNGELELRDKDDVLLEEIAEMITVHGEGEDIPWLRTLRAKARRLSPAGTKDLKANSPMYYTQIIALDIWDEQQYDPAVVALPSHLQWSSDGFMNGQRLEDWDLTPVAGEPCSDCHENGAVCYCPPLSGPAVFDPPPESCRRCMFKTPKGAKCDGIFTPRDGVKSRARPPMATGTPVDRQSHLRGSTEPQISSRPVRRGGNVTNTRALSSRDKRTNEADDLGSPIRKKRRTDAEQTNNPSSEPLTELSDDDSTVTTNTEVMAFLRTRQKSFTKGKNFVWDSLDVEWLLALRERVCALPPAEQHEFSKSHPSLHAQLVFVSLGEGNRRLEGTYVKARGRHDNLLLWDLVPLKAVNNCAGCPSGDCERVGMNSRSRKCRACWLKKAPCQLPRLQEDMAAAGLIDEQDEGTDAEETLPETPSLPNGAPETPQLARNDASPARRLPVEDSPTLPAPTDPTAITVDAAFLVCDHPPTLQRELARLQEAAATQLRQAECEIEESRSSLDAFQIRWECANSELDMVRAEVARLKSQLTEQTTDLEHANAIKEAEIASLTTQVAEIRAQKDLDDKKMKSLEEKYKERVNAYGELANTRAMEMQEYERLKIEHMAITGELRVVRDSRDARETELKELRASTSEQVREKEEELQRKESIIRAKDDKIRVLSDEIEVYKAHTSLTAAEVAQLRDDKRETSNDVHDILRLAKRISLRYPGLGSELS</sequence>
<feature type="compositionally biased region" description="Polar residues" evidence="2">
    <location>
        <begin position="937"/>
        <end position="946"/>
    </location>
</feature>
<feature type="compositionally biased region" description="Polar residues" evidence="2">
    <location>
        <begin position="886"/>
        <end position="896"/>
    </location>
</feature>
<feature type="compositionally biased region" description="Basic and acidic residues" evidence="2">
    <location>
        <begin position="1"/>
        <end position="16"/>
    </location>
</feature>
<evidence type="ECO:0000313" key="4">
    <source>
        <dbReference type="Proteomes" id="UP000054007"/>
    </source>
</evidence>
<dbReference type="Proteomes" id="UP000054007">
    <property type="component" value="Unassembled WGS sequence"/>
</dbReference>